<organism evidence="2 3">
    <name type="scientific">Clostridium gallinarum</name>
    <dbReference type="NCBI Taxonomy" id="2762246"/>
    <lineage>
        <taxon>Bacteria</taxon>
        <taxon>Bacillati</taxon>
        <taxon>Bacillota</taxon>
        <taxon>Clostridia</taxon>
        <taxon>Eubacteriales</taxon>
        <taxon>Clostridiaceae</taxon>
        <taxon>Clostridium</taxon>
    </lineage>
</organism>
<evidence type="ECO:0000313" key="3">
    <source>
        <dbReference type="Proteomes" id="UP000640335"/>
    </source>
</evidence>
<comment type="caution">
    <text evidence="2">The sequence shown here is derived from an EMBL/GenBank/DDBJ whole genome shotgun (WGS) entry which is preliminary data.</text>
</comment>
<accession>A0ABR8Q5D0</accession>
<protein>
    <submittedName>
        <fullName evidence="2">Glucosaminidase domain-containing protein</fullName>
    </submittedName>
</protein>
<sequence>MYKIKKVFLFSIIFSCIIGGINVKAEVNIGEKYETVKISDMGYSFYNFMDEENTEDKYVDEEVIEKLKSMEDYSILITKTDSNYEVALAYSDGSFTFIDAADTLEEAKEKLEEIVLPQSEDTIIPSIIGKNGQVVYATNSMGRVWKHIDNVPDTTINNISYIYSSADRVGNENLAYTYINHGYIDDVPIIEDRGTVAKIQVNGYEGWINKDDTADDYDLVVVPINQVKDPSCYLVQNGYLYHYITRNMTSSIVTGNSLRLGPAPDYLEEGKDYYSYDGVYFYEGNTIEEGLNKLITDLKNNVKDNSINKDNPYYNYYKYLPFRTRTNYTSDELNKFINENTSAESKLRGIGEVLIECQNTYGVNALLTLGVAINESTTQDGWGMSDYAQNYNNLFGIGAVDFAPDGANRFESPSDSIREFTKNYISAGYSNPDDYRYYGGYLGNKALGANVKYASDPFWGEKAAQHAFTIELGMANGELNNLKDYNGYQLAMYFGENQVISKSGSLLYNINSKVSGFGGYSGNVIALLYEEKNSKDEYEIFPEVNSPINGNGYSSYNGIYDWNSRAYINSSNIKLINKTKSSFIPGYKKEDVNKDDIIDIQDISELALKYNISQDNKIFLRRLDINLDGIIDIFDMVNISKYIN</sequence>
<dbReference type="Gene3D" id="1.10.1330.10">
    <property type="entry name" value="Dockerin domain"/>
    <property type="match status" value="1"/>
</dbReference>
<dbReference type="RefSeq" id="WP_191750396.1">
    <property type="nucleotide sequence ID" value="NZ_JACSQZ010000039.1"/>
</dbReference>
<dbReference type="Proteomes" id="UP000640335">
    <property type="component" value="Unassembled WGS sequence"/>
</dbReference>
<dbReference type="InterPro" id="IPR036439">
    <property type="entry name" value="Dockerin_dom_sf"/>
</dbReference>
<dbReference type="InterPro" id="IPR002901">
    <property type="entry name" value="MGlyc_endo_b_GlcNAc-like_dom"/>
</dbReference>
<dbReference type="EMBL" id="JACSQZ010000039">
    <property type="protein sequence ID" value="MBD7915636.1"/>
    <property type="molecule type" value="Genomic_DNA"/>
</dbReference>
<evidence type="ECO:0000313" key="2">
    <source>
        <dbReference type="EMBL" id="MBD7915636.1"/>
    </source>
</evidence>
<gene>
    <name evidence="2" type="ORF">H9660_10820</name>
</gene>
<reference evidence="2 3" key="1">
    <citation type="submission" date="2020-08" db="EMBL/GenBank/DDBJ databases">
        <title>A Genomic Blueprint of the Chicken Gut Microbiome.</title>
        <authorList>
            <person name="Gilroy R."/>
            <person name="Ravi A."/>
            <person name="Getino M."/>
            <person name="Pursley I."/>
            <person name="Horton D.L."/>
            <person name="Alikhan N.-F."/>
            <person name="Baker D."/>
            <person name="Gharbi K."/>
            <person name="Hall N."/>
            <person name="Watson M."/>
            <person name="Adriaenssens E.M."/>
            <person name="Foster-Nyarko E."/>
            <person name="Jarju S."/>
            <person name="Secka A."/>
            <person name="Antonio M."/>
            <person name="Oren A."/>
            <person name="Chaudhuri R."/>
            <person name="La Ragione R.M."/>
            <person name="Hildebrand F."/>
            <person name="Pallen M.J."/>
        </authorList>
    </citation>
    <scope>NUCLEOTIDE SEQUENCE [LARGE SCALE GENOMIC DNA]</scope>
    <source>
        <strain evidence="2 3">Sa3CUN1</strain>
    </source>
</reference>
<dbReference type="Pfam" id="PF01832">
    <property type="entry name" value="Glucosaminidase"/>
    <property type="match status" value="1"/>
</dbReference>
<dbReference type="SMART" id="SM00047">
    <property type="entry name" value="LYZ2"/>
    <property type="match status" value="1"/>
</dbReference>
<evidence type="ECO:0000259" key="1">
    <source>
        <dbReference type="SMART" id="SM00047"/>
    </source>
</evidence>
<name>A0ABR8Q5D0_9CLOT</name>
<dbReference type="SUPFAM" id="SSF63446">
    <property type="entry name" value="Type I dockerin domain"/>
    <property type="match status" value="1"/>
</dbReference>
<dbReference type="Gene3D" id="1.10.530.10">
    <property type="match status" value="1"/>
</dbReference>
<keyword evidence="3" id="KW-1185">Reference proteome</keyword>
<feature type="domain" description="Mannosyl-glycoprotein endo-beta-N-acetylglucosamidase-like" evidence="1">
    <location>
        <begin position="339"/>
        <end position="480"/>
    </location>
</feature>
<proteinExistence type="predicted"/>